<dbReference type="PATRIC" id="fig|1401327.3.peg.4166"/>
<dbReference type="SUPFAM" id="SSF49401">
    <property type="entry name" value="Bacterial adhesins"/>
    <property type="match status" value="1"/>
</dbReference>
<feature type="chain" id="PRO_5001860386" evidence="1">
    <location>
        <begin position="37"/>
        <end position="201"/>
    </location>
</feature>
<feature type="signal peptide" evidence="1">
    <location>
        <begin position="1"/>
        <end position="36"/>
    </location>
</feature>
<dbReference type="EMBL" id="AXUT01000609">
    <property type="protein sequence ID" value="ESU76306.1"/>
    <property type="molecule type" value="Genomic_DNA"/>
</dbReference>
<sequence>NTINKLESLPDSCMFKGQKTLAALAISLLFASPVFAADEGSGEIHFKGEVIEAPCEIHPDDLDMNIDLGEVTTSHINREHHSEKKPVNIRLINCDIAGWDDGNGGVVSKVGVTFDSTAKTTGATPLLSNISAGEATGVGIRLMNKDESFVVLGTEAPTIDLLASSTEQTLNFFAWMEQMDNAVSVTAGAVTANATYVLDYQ</sequence>
<dbReference type="PANTHER" id="PTHR33420:SF11">
    <property type="entry name" value="FIMBRIAL-LIKE PROTEIN"/>
    <property type="match status" value="1"/>
</dbReference>
<gene>
    <name evidence="3" type="ORF">WRSd3_04463</name>
</gene>
<evidence type="ECO:0000256" key="1">
    <source>
        <dbReference type="SAM" id="SignalP"/>
    </source>
</evidence>
<organism evidence="3 4">
    <name type="scientific">Shigella dysenteriae WRSd3</name>
    <dbReference type="NCBI Taxonomy" id="1401327"/>
    <lineage>
        <taxon>Bacteria</taxon>
        <taxon>Pseudomonadati</taxon>
        <taxon>Pseudomonadota</taxon>
        <taxon>Gammaproteobacteria</taxon>
        <taxon>Enterobacterales</taxon>
        <taxon>Enterobacteriaceae</taxon>
        <taxon>Shigella</taxon>
    </lineage>
</organism>
<dbReference type="Proteomes" id="UP000017944">
    <property type="component" value="Unassembled WGS sequence"/>
</dbReference>
<dbReference type="InterPro" id="IPR000259">
    <property type="entry name" value="Adhesion_dom_fimbrial"/>
</dbReference>
<feature type="domain" description="Fimbrial-type adhesion" evidence="2">
    <location>
        <begin position="44"/>
        <end position="201"/>
    </location>
</feature>
<evidence type="ECO:0000313" key="4">
    <source>
        <dbReference type="Proteomes" id="UP000017944"/>
    </source>
</evidence>
<protein>
    <submittedName>
        <fullName evidence="3">Fimbrial-like protein</fullName>
    </submittedName>
</protein>
<dbReference type="AlphaFoldDB" id="A0A090NA68"/>
<keyword evidence="1" id="KW-0732">Signal</keyword>
<dbReference type="PANTHER" id="PTHR33420">
    <property type="entry name" value="FIMBRIAL SUBUNIT ELFA-RELATED"/>
    <property type="match status" value="1"/>
</dbReference>
<accession>A0A090NA68</accession>
<proteinExistence type="predicted"/>
<dbReference type="Gene3D" id="2.60.40.1090">
    <property type="entry name" value="Fimbrial-type adhesion domain"/>
    <property type="match status" value="1"/>
</dbReference>
<name>A0A090NA68_SHIDY</name>
<dbReference type="GO" id="GO:0043709">
    <property type="term" value="P:cell adhesion involved in single-species biofilm formation"/>
    <property type="evidence" value="ECO:0007669"/>
    <property type="project" value="TreeGrafter"/>
</dbReference>
<feature type="non-terminal residue" evidence="3">
    <location>
        <position position="1"/>
    </location>
</feature>
<dbReference type="InterPro" id="IPR050263">
    <property type="entry name" value="Bact_Fimbrial_Adh_Pro"/>
</dbReference>
<dbReference type="InterPro" id="IPR036937">
    <property type="entry name" value="Adhesion_dom_fimbrial_sf"/>
</dbReference>
<dbReference type="InterPro" id="IPR008966">
    <property type="entry name" value="Adhesion_dom_sf"/>
</dbReference>
<reference evidence="3 4" key="1">
    <citation type="submission" date="2013-10" db="EMBL/GenBank/DDBJ databases">
        <title>Draft genomes and the virulence plasmids of Sd1617 vaccine constructs: WRSd3 and WRSd5.</title>
        <authorList>
            <person name="Aksomboon Vongsawan A."/>
            <person name="Venkatesan M.M."/>
            <person name="Vaisvil B."/>
            <person name="Emel G."/>
            <person name="Kepatral V."/>
            <person name="Sethabutr O."/>
            <person name="Serichantalergs O."/>
            <person name="Mason C."/>
        </authorList>
    </citation>
    <scope>NUCLEOTIDE SEQUENCE [LARGE SCALE GENOMIC DNA]</scope>
    <source>
        <strain evidence="3 4">WRSd3</strain>
    </source>
</reference>
<comment type="caution">
    <text evidence="3">The sequence shown here is derived from an EMBL/GenBank/DDBJ whole genome shotgun (WGS) entry which is preliminary data.</text>
</comment>
<evidence type="ECO:0000259" key="2">
    <source>
        <dbReference type="Pfam" id="PF00419"/>
    </source>
</evidence>
<evidence type="ECO:0000313" key="3">
    <source>
        <dbReference type="EMBL" id="ESU76306.1"/>
    </source>
</evidence>
<dbReference type="Pfam" id="PF00419">
    <property type="entry name" value="Fimbrial"/>
    <property type="match status" value="1"/>
</dbReference>
<dbReference type="GO" id="GO:0009289">
    <property type="term" value="C:pilus"/>
    <property type="evidence" value="ECO:0007669"/>
    <property type="project" value="InterPro"/>
</dbReference>